<feature type="binding site" evidence="2">
    <location>
        <position position="171"/>
    </location>
    <ligand>
        <name>Zn(2+)</name>
        <dbReference type="ChEBI" id="CHEBI:29105"/>
    </ligand>
</feature>
<proteinExistence type="inferred from homology"/>
<dbReference type="NCBIfam" id="NF034126">
    <property type="entry name" value="PRK09521.1"/>
    <property type="match status" value="1"/>
</dbReference>
<keyword evidence="2" id="KW-0479">Metal-binding</keyword>
<evidence type="ECO:0000259" key="3">
    <source>
        <dbReference type="PROSITE" id="PS50126"/>
    </source>
</evidence>
<keyword evidence="2" id="KW-0862">Zinc</keyword>
<feature type="binding site" evidence="2">
    <location>
        <position position="155"/>
    </location>
    <ligand>
        <name>Zn(2+)</name>
        <dbReference type="ChEBI" id="CHEBI:29105"/>
    </ligand>
</feature>
<reference evidence="4" key="1">
    <citation type="submission" date="2021-03" db="EMBL/GenBank/DDBJ databases">
        <authorList>
            <person name="Jaffe A."/>
        </authorList>
    </citation>
    <scope>NUCLEOTIDE SEQUENCE</scope>
    <source>
        <strain evidence="4">RIFCSPLOWO2_01_FULL_AR10_48_17</strain>
    </source>
</reference>
<accession>A0A8T4L2Y4</accession>
<feature type="domain" description="S1 motif" evidence="3">
    <location>
        <begin position="66"/>
        <end position="144"/>
    </location>
</feature>
<protein>
    <recommendedName>
        <fullName evidence="2">Exosome complex component Csl4</fullName>
    </recommendedName>
</protein>
<evidence type="ECO:0000256" key="2">
    <source>
        <dbReference type="HAMAP-Rule" id="MF_00975"/>
    </source>
</evidence>
<dbReference type="EMBL" id="JAGVWC010000008">
    <property type="protein sequence ID" value="MBS3061131.1"/>
    <property type="molecule type" value="Genomic_DNA"/>
</dbReference>
<dbReference type="GO" id="GO:0005737">
    <property type="term" value="C:cytoplasm"/>
    <property type="evidence" value="ECO:0007669"/>
    <property type="project" value="UniProtKB-SubCell"/>
</dbReference>
<comment type="similarity">
    <text evidence="2">Belongs to the CSL4 family.</text>
</comment>
<dbReference type="GO" id="GO:0006396">
    <property type="term" value="P:RNA processing"/>
    <property type="evidence" value="ECO:0007669"/>
    <property type="project" value="InterPro"/>
</dbReference>
<reference evidence="4" key="2">
    <citation type="submission" date="2021-05" db="EMBL/GenBank/DDBJ databases">
        <title>Protein family content uncovers lineage relationships and bacterial pathway maintenance mechanisms in DPANN archaea.</title>
        <authorList>
            <person name="Castelle C.J."/>
            <person name="Meheust R."/>
            <person name="Jaffe A.L."/>
            <person name="Seitz K."/>
            <person name="Gong X."/>
            <person name="Baker B.J."/>
            <person name="Banfield J.F."/>
        </authorList>
    </citation>
    <scope>NUCLEOTIDE SEQUENCE</scope>
    <source>
        <strain evidence="4">RIFCSPLOWO2_01_FULL_AR10_48_17</strain>
    </source>
</reference>
<dbReference type="GO" id="GO:0006401">
    <property type="term" value="P:RNA catabolic process"/>
    <property type="evidence" value="ECO:0007669"/>
    <property type="project" value="UniProtKB-UniRule"/>
</dbReference>
<dbReference type="PROSITE" id="PS50126">
    <property type="entry name" value="S1"/>
    <property type="match status" value="1"/>
</dbReference>
<dbReference type="HAMAP" id="MF_00975">
    <property type="entry name" value="Exosome_Csl4"/>
    <property type="match status" value="1"/>
</dbReference>
<dbReference type="GO" id="GO:0003676">
    <property type="term" value="F:nucleic acid binding"/>
    <property type="evidence" value="ECO:0007669"/>
    <property type="project" value="InterPro"/>
</dbReference>
<dbReference type="Gene3D" id="2.40.50.100">
    <property type="match status" value="1"/>
</dbReference>
<evidence type="ECO:0000256" key="1">
    <source>
        <dbReference type="ARBA" id="ARBA00022835"/>
    </source>
</evidence>
<dbReference type="Gene3D" id="2.20.70.10">
    <property type="match status" value="1"/>
</dbReference>
<gene>
    <name evidence="2" type="primary">csl4</name>
    <name evidence="4" type="ORF">J4215_00950</name>
</gene>
<sequence length="189" mass="20394">MVSKKHSVVFSGSVLGIEEEYSPGSNAFVDDEGNIVSSVSGVALENEKNRTIDVVTRRGVSPMSIGTQIYGRVVLVTDHAAVIEIWDAMKGRVFVAVSSSTSAVPVSKCDLGFVKSIKDKFRLGDFVKARVASVSPWGVDLTTQASDLGVVKAFCTKCRSELHLFGRDLKCLQCGQVEGRKISSEYSLQ</sequence>
<organism evidence="4 5">
    <name type="scientific">Candidatus Iainarchaeum sp</name>
    <dbReference type="NCBI Taxonomy" id="3101447"/>
    <lineage>
        <taxon>Archaea</taxon>
        <taxon>Candidatus Iainarchaeota</taxon>
        <taxon>Candidatus Iainarchaeia</taxon>
        <taxon>Candidatus Iainarchaeales</taxon>
        <taxon>Candidatus Iainarchaeaceae</taxon>
        <taxon>Candidatus Iainarchaeum</taxon>
    </lineage>
</organism>
<keyword evidence="1 2" id="KW-0271">Exosome</keyword>
<dbReference type="GO" id="GO:0000178">
    <property type="term" value="C:exosome (RNase complex)"/>
    <property type="evidence" value="ECO:0007669"/>
    <property type="project" value="UniProtKB-KW"/>
</dbReference>
<dbReference type="Gene3D" id="2.40.50.140">
    <property type="entry name" value="Nucleic acid-binding proteins"/>
    <property type="match status" value="1"/>
</dbReference>
<name>A0A8T4L2Y4_9ARCH</name>
<comment type="subunit">
    <text evidence="2">Component of the archaeal exosome complex. Forms a trimer of Rrp4 and/or Csl4 subunits. The trimer associates with an hexameric ring-like arrangement composed of 3 Rrp41-Rrp42 heterodimers. Interacts with DnaG.</text>
</comment>
<feature type="binding site" evidence="2">
    <location>
        <position position="174"/>
    </location>
    <ligand>
        <name>Zn(2+)</name>
        <dbReference type="ChEBI" id="CHEBI:29105"/>
    </ligand>
</feature>
<dbReference type="SUPFAM" id="SSF50249">
    <property type="entry name" value="Nucleic acid-binding proteins"/>
    <property type="match status" value="1"/>
</dbReference>
<dbReference type="PANTHER" id="PTHR12686:SF8">
    <property type="entry name" value="EXOSOME COMPLEX COMPONENT CSL4"/>
    <property type="match status" value="1"/>
</dbReference>
<dbReference type="Proteomes" id="UP000675968">
    <property type="component" value="Unassembled WGS sequence"/>
</dbReference>
<dbReference type="InterPro" id="IPR039771">
    <property type="entry name" value="Csl4"/>
</dbReference>
<comment type="subcellular location">
    <subcellularLocation>
        <location evidence="2">Cytoplasm</location>
    </subcellularLocation>
</comment>
<comment type="function">
    <text evidence="2">Non-catalytic component of the exosome, which is a complex involved in RNA degradation. Increases the RNA binding and the efficiency of RNA degradation. Helpful for the interaction of the exosome with A-poor RNAs.</text>
</comment>
<dbReference type="SUPFAM" id="SSF110324">
    <property type="entry name" value="Ribosomal L27 protein-like"/>
    <property type="match status" value="1"/>
</dbReference>
<dbReference type="InterPro" id="IPR030850">
    <property type="entry name" value="Exosome_Csl4_arc"/>
</dbReference>
<evidence type="ECO:0000313" key="4">
    <source>
        <dbReference type="EMBL" id="MBS3061131.1"/>
    </source>
</evidence>
<keyword evidence="2" id="KW-0963">Cytoplasm</keyword>
<dbReference type="InterPro" id="IPR012340">
    <property type="entry name" value="NA-bd_OB-fold"/>
</dbReference>
<dbReference type="AlphaFoldDB" id="A0A8T4L2Y4"/>
<evidence type="ECO:0000313" key="5">
    <source>
        <dbReference type="Proteomes" id="UP000675968"/>
    </source>
</evidence>
<dbReference type="GO" id="GO:0008270">
    <property type="term" value="F:zinc ion binding"/>
    <property type="evidence" value="ECO:0007669"/>
    <property type="project" value="UniProtKB-UniRule"/>
</dbReference>
<dbReference type="InterPro" id="IPR003029">
    <property type="entry name" value="S1_domain"/>
</dbReference>
<feature type="binding site" evidence="2">
    <location>
        <position position="158"/>
    </location>
    <ligand>
        <name>Zn(2+)</name>
        <dbReference type="ChEBI" id="CHEBI:29105"/>
    </ligand>
</feature>
<dbReference type="PANTHER" id="PTHR12686">
    <property type="entry name" value="3'-5' EXORIBONUCLEASE CSL4-RELATED"/>
    <property type="match status" value="1"/>
</dbReference>
<dbReference type="SMART" id="SM00316">
    <property type="entry name" value="S1"/>
    <property type="match status" value="1"/>
</dbReference>
<comment type="caution">
    <text evidence="4">The sequence shown here is derived from an EMBL/GenBank/DDBJ whole genome shotgun (WGS) entry which is preliminary data.</text>
</comment>